<reference evidence="1" key="2">
    <citation type="journal article" date="2021" name="Mar. Drugs">
        <title>Genome Reduction and Secondary Metabolism of the Marine Sponge-Associated Cyanobacterium Leptothoe.</title>
        <authorList>
            <person name="Konstantinou D."/>
            <person name="Popin R.V."/>
            <person name="Fewer D.P."/>
            <person name="Sivonen K."/>
            <person name="Gkelis S."/>
        </authorList>
    </citation>
    <scope>NUCLEOTIDE SEQUENCE</scope>
    <source>
        <strain evidence="1">TAU-MAC 1115</strain>
    </source>
</reference>
<comment type="caution">
    <text evidence="1">The sequence shown here is derived from an EMBL/GenBank/DDBJ whole genome shotgun (WGS) entry which is preliminary data.</text>
</comment>
<name>A0A947DJN9_9CYAN</name>
<sequence>MDAELDEIPVASLPDRYGVHRSQVYTRMDALKKRDRNLIPTKRGKRSFITRQMLEYLDGMAALIQQGQTTQEAADQVLRQLPTRRADSPVDMRQVQSSELAIAAHNATSAFDFEQLLSKLRGLQELADQNWWLSSSQLAQVLELETLPPGEKLEFHGFRFSKAGTHGTETAWKVEKL</sequence>
<dbReference type="AlphaFoldDB" id="A0A947DJN9"/>
<evidence type="ECO:0000313" key="2">
    <source>
        <dbReference type="Proteomes" id="UP000717364"/>
    </source>
</evidence>
<gene>
    <name evidence="1" type="ORF">IXB50_20135</name>
</gene>
<reference evidence="1" key="1">
    <citation type="submission" date="2020-11" db="EMBL/GenBank/DDBJ databases">
        <authorList>
            <person name="Konstantinou D."/>
            <person name="Gkelis S."/>
            <person name="Popin R."/>
            <person name="Fewer D."/>
            <person name="Sivonen K."/>
        </authorList>
    </citation>
    <scope>NUCLEOTIDE SEQUENCE</scope>
    <source>
        <strain evidence="1">TAU-MAC 1115</strain>
    </source>
</reference>
<accession>A0A947DJN9</accession>
<evidence type="ECO:0000313" key="1">
    <source>
        <dbReference type="EMBL" id="MBT9317734.1"/>
    </source>
</evidence>
<proteinExistence type="predicted"/>
<organism evidence="1 2">
    <name type="scientific">Leptothoe spongobia TAU-MAC 1115</name>
    <dbReference type="NCBI Taxonomy" id="1967444"/>
    <lineage>
        <taxon>Bacteria</taxon>
        <taxon>Bacillati</taxon>
        <taxon>Cyanobacteriota</taxon>
        <taxon>Cyanophyceae</taxon>
        <taxon>Nodosilineales</taxon>
        <taxon>Cymatolegaceae</taxon>
        <taxon>Leptothoe</taxon>
        <taxon>Leptothoe spongobia</taxon>
    </lineage>
</organism>
<dbReference type="EMBL" id="JADOES010000057">
    <property type="protein sequence ID" value="MBT9317734.1"/>
    <property type="molecule type" value="Genomic_DNA"/>
</dbReference>
<dbReference type="Proteomes" id="UP000717364">
    <property type="component" value="Unassembled WGS sequence"/>
</dbReference>
<keyword evidence="2" id="KW-1185">Reference proteome</keyword>
<protein>
    <submittedName>
        <fullName evidence="1">Uncharacterized protein</fullName>
    </submittedName>
</protein>
<dbReference type="RefSeq" id="WP_215610798.1">
    <property type="nucleotide sequence ID" value="NZ_JADOES010000057.1"/>
</dbReference>